<sequence>MAVEAISRGGINVIITASIFLVFSTVIIGLRFVARGRSRTIGIDDWVSLASYVFMVGVMVCHLLLFGPYGYGGAPLVEFSPVQLRHFLIMLYACIILYTCCSTAVKMSILLLYRRIFVTRVFGIITALLGTVLMIWSLCILLLQIFFCKPIHDFWEPTDEKHCLDGPVAYLAISVSNVIWDFTLLLLPLPMIWSLNMTKKRKLQLCAVFLVGILYVGSTTPICICSVLRVVTLRRWREEDVTQTIWGSSIWTIQECAVGIICACMPPLANMFKEWHRKATQRTRSANSRGFGAQAAKSSPDTGPNHA</sequence>
<reference evidence="1 2" key="1">
    <citation type="journal article" date="2022" name="New Phytol.">
        <title>Ecological generalism drives hyperdiversity of secondary metabolite gene clusters in xylarialean endophytes.</title>
        <authorList>
            <person name="Franco M.E.E."/>
            <person name="Wisecaver J.H."/>
            <person name="Arnold A.E."/>
            <person name="Ju Y.M."/>
            <person name="Slot J.C."/>
            <person name="Ahrendt S."/>
            <person name="Moore L.P."/>
            <person name="Eastman K.E."/>
            <person name="Scott K."/>
            <person name="Konkel Z."/>
            <person name="Mondo S.J."/>
            <person name="Kuo A."/>
            <person name="Hayes R.D."/>
            <person name="Haridas S."/>
            <person name="Andreopoulos B."/>
            <person name="Riley R."/>
            <person name="LaButti K."/>
            <person name="Pangilinan J."/>
            <person name="Lipzen A."/>
            <person name="Amirebrahimi M."/>
            <person name="Yan J."/>
            <person name="Adam C."/>
            <person name="Keymanesh K."/>
            <person name="Ng V."/>
            <person name="Louie K."/>
            <person name="Northen T."/>
            <person name="Drula E."/>
            <person name="Henrissat B."/>
            <person name="Hsieh H.M."/>
            <person name="Youens-Clark K."/>
            <person name="Lutzoni F."/>
            <person name="Miadlikowska J."/>
            <person name="Eastwood D.C."/>
            <person name="Hamelin R.C."/>
            <person name="Grigoriev I.V."/>
            <person name="U'Ren J.M."/>
        </authorList>
    </citation>
    <scope>NUCLEOTIDE SEQUENCE [LARGE SCALE GENOMIC DNA]</scope>
    <source>
        <strain evidence="1 2">CBS 119005</strain>
    </source>
</reference>
<gene>
    <name evidence="1" type="ORF">F4820DRAFT_455444</name>
</gene>
<dbReference type="EMBL" id="MU393426">
    <property type="protein sequence ID" value="KAI4869985.1"/>
    <property type="molecule type" value="Genomic_DNA"/>
</dbReference>
<evidence type="ECO:0000313" key="2">
    <source>
        <dbReference type="Proteomes" id="UP001497700"/>
    </source>
</evidence>
<organism evidence="1 2">
    <name type="scientific">Hypoxylon rubiginosum</name>
    <dbReference type="NCBI Taxonomy" id="110542"/>
    <lineage>
        <taxon>Eukaryota</taxon>
        <taxon>Fungi</taxon>
        <taxon>Dikarya</taxon>
        <taxon>Ascomycota</taxon>
        <taxon>Pezizomycotina</taxon>
        <taxon>Sordariomycetes</taxon>
        <taxon>Xylariomycetidae</taxon>
        <taxon>Xylariales</taxon>
        <taxon>Hypoxylaceae</taxon>
        <taxon>Hypoxylon</taxon>
    </lineage>
</organism>
<keyword evidence="2" id="KW-1185">Reference proteome</keyword>
<dbReference type="Proteomes" id="UP001497700">
    <property type="component" value="Unassembled WGS sequence"/>
</dbReference>
<accession>A0ACB9ZFH9</accession>
<evidence type="ECO:0000313" key="1">
    <source>
        <dbReference type="EMBL" id="KAI4869985.1"/>
    </source>
</evidence>
<comment type="caution">
    <text evidence="1">The sequence shown here is derived from an EMBL/GenBank/DDBJ whole genome shotgun (WGS) entry which is preliminary data.</text>
</comment>
<proteinExistence type="predicted"/>
<protein>
    <submittedName>
        <fullName evidence="1">Uncharacterized protein</fullName>
    </submittedName>
</protein>
<name>A0ACB9ZFH9_9PEZI</name>